<keyword evidence="2" id="KW-1185">Reference proteome</keyword>
<sequence length="149" mass="17356">MGNIVITGETISTNEKSSFAMNTSFWIDLWDKYTNEFHEVVIHCWKEELDVIEELSPRAVSVMDEGLIKVLTINLNEENRLFFRNSSIDLKGGLKWFKMFFHVDGDERLEIGHYGSEIILYKVNEEVANNFVSIFSPSVITHYYDDYAD</sequence>
<comment type="caution">
    <text evidence="1">The sequence shown here is derived from an EMBL/GenBank/DDBJ whole genome shotgun (WGS) entry which is preliminary data.</text>
</comment>
<name>A0ABU8F2G2_9BACI</name>
<accession>A0ABU8F2G2</accession>
<proteinExistence type="predicted"/>
<dbReference type="EMBL" id="JBAWSY010000003">
    <property type="protein sequence ID" value="MEI4769200.1"/>
    <property type="molecule type" value="Genomic_DNA"/>
</dbReference>
<gene>
    <name evidence="1" type="ORF">WAX74_06030</name>
</gene>
<dbReference type="RefSeq" id="WP_336496762.1">
    <property type="nucleotide sequence ID" value="NZ_JBAWSY010000003.1"/>
</dbReference>
<protein>
    <submittedName>
        <fullName evidence="1">Uncharacterized protein</fullName>
    </submittedName>
</protein>
<evidence type="ECO:0000313" key="1">
    <source>
        <dbReference type="EMBL" id="MEI4769200.1"/>
    </source>
</evidence>
<dbReference type="Proteomes" id="UP001364890">
    <property type="component" value="Unassembled WGS sequence"/>
</dbReference>
<organism evidence="1 2">
    <name type="scientific">Psychrobacillus mangrovi</name>
    <dbReference type="NCBI Taxonomy" id="3117745"/>
    <lineage>
        <taxon>Bacteria</taxon>
        <taxon>Bacillati</taxon>
        <taxon>Bacillota</taxon>
        <taxon>Bacilli</taxon>
        <taxon>Bacillales</taxon>
        <taxon>Bacillaceae</taxon>
        <taxon>Psychrobacillus</taxon>
    </lineage>
</organism>
<reference evidence="1 2" key="1">
    <citation type="submission" date="2024-01" db="EMBL/GenBank/DDBJ databases">
        <title>Seven novel Bacillus-like species.</title>
        <authorList>
            <person name="Liu G."/>
        </authorList>
    </citation>
    <scope>NUCLEOTIDE SEQUENCE [LARGE SCALE GENOMIC DNA]</scope>
    <source>
        <strain evidence="1 2">FJAT-51614</strain>
    </source>
</reference>
<evidence type="ECO:0000313" key="2">
    <source>
        <dbReference type="Proteomes" id="UP001364890"/>
    </source>
</evidence>